<keyword evidence="3" id="KW-1185">Reference proteome</keyword>
<evidence type="ECO:0000313" key="3">
    <source>
        <dbReference type="Proteomes" id="UP001500689"/>
    </source>
</evidence>
<feature type="region of interest" description="Disordered" evidence="1">
    <location>
        <begin position="33"/>
        <end position="63"/>
    </location>
</feature>
<reference evidence="3" key="1">
    <citation type="journal article" date="2019" name="Int. J. Syst. Evol. Microbiol.">
        <title>The Global Catalogue of Microorganisms (GCM) 10K type strain sequencing project: providing services to taxonomists for standard genome sequencing and annotation.</title>
        <authorList>
            <consortium name="The Broad Institute Genomics Platform"/>
            <consortium name="The Broad Institute Genome Sequencing Center for Infectious Disease"/>
            <person name="Wu L."/>
            <person name="Ma J."/>
        </authorList>
    </citation>
    <scope>NUCLEOTIDE SEQUENCE [LARGE SCALE GENOMIC DNA]</scope>
    <source>
        <strain evidence="3">JCM 16898</strain>
    </source>
</reference>
<sequence length="63" mass="7185">MSADDERPYPGETQSEFIARLREMAKRVESAWGGKPEAEALRARADRIERGIEPMPEPRDTRA</sequence>
<dbReference type="RefSeq" id="WP_344854251.1">
    <property type="nucleotide sequence ID" value="NZ_BAAAZN010000001.1"/>
</dbReference>
<feature type="compositionally biased region" description="Basic and acidic residues" evidence="1">
    <location>
        <begin position="36"/>
        <end position="63"/>
    </location>
</feature>
<name>A0ABP6UY75_9PSEU</name>
<evidence type="ECO:0000313" key="2">
    <source>
        <dbReference type="EMBL" id="GAA3523270.1"/>
    </source>
</evidence>
<evidence type="ECO:0000256" key="1">
    <source>
        <dbReference type="SAM" id="MobiDB-lite"/>
    </source>
</evidence>
<proteinExistence type="predicted"/>
<protein>
    <submittedName>
        <fullName evidence="2">Uncharacterized protein</fullName>
    </submittedName>
</protein>
<accession>A0ABP6UY75</accession>
<organism evidence="2 3">
    <name type="scientific">Amycolatopsis ultiminotia</name>
    <dbReference type="NCBI Taxonomy" id="543629"/>
    <lineage>
        <taxon>Bacteria</taxon>
        <taxon>Bacillati</taxon>
        <taxon>Actinomycetota</taxon>
        <taxon>Actinomycetes</taxon>
        <taxon>Pseudonocardiales</taxon>
        <taxon>Pseudonocardiaceae</taxon>
        <taxon>Amycolatopsis</taxon>
    </lineage>
</organism>
<comment type="caution">
    <text evidence="2">The sequence shown here is derived from an EMBL/GenBank/DDBJ whole genome shotgun (WGS) entry which is preliminary data.</text>
</comment>
<gene>
    <name evidence="2" type="ORF">GCM10022222_01560</name>
</gene>
<dbReference type="Proteomes" id="UP001500689">
    <property type="component" value="Unassembled WGS sequence"/>
</dbReference>
<dbReference type="EMBL" id="BAAAZN010000001">
    <property type="protein sequence ID" value="GAA3523270.1"/>
    <property type="molecule type" value="Genomic_DNA"/>
</dbReference>